<accession>A0A1I4QD55</accession>
<keyword evidence="2" id="KW-0732">Signal</keyword>
<evidence type="ECO:0000313" key="4">
    <source>
        <dbReference type="Proteomes" id="UP000243629"/>
    </source>
</evidence>
<proteinExistence type="predicted"/>
<protein>
    <recommendedName>
        <fullName evidence="5">Phosphodiesterase</fullName>
    </recommendedName>
</protein>
<keyword evidence="4" id="KW-1185">Reference proteome</keyword>
<dbReference type="Proteomes" id="UP000243629">
    <property type="component" value="Unassembled WGS sequence"/>
</dbReference>
<evidence type="ECO:0000256" key="2">
    <source>
        <dbReference type="SAM" id="SignalP"/>
    </source>
</evidence>
<gene>
    <name evidence="3" type="ORF">SAMN05216217_10499</name>
</gene>
<dbReference type="OrthoDB" id="7063662at2"/>
<feature type="signal peptide" evidence="2">
    <location>
        <begin position="1"/>
        <end position="23"/>
    </location>
</feature>
<organism evidence="3 4">
    <name type="scientific">Halopseudomonas yangmingensis</name>
    <dbReference type="NCBI Taxonomy" id="1720063"/>
    <lineage>
        <taxon>Bacteria</taxon>
        <taxon>Pseudomonadati</taxon>
        <taxon>Pseudomonadota</taxon>
        <taxon>Gammaproteobacteria</taxon>
        <taxon>Pseudomonadales</taxon>
        <taxon>Pseudomonadaceae</taxon>
        <taxon>Halopseudomonas</taxon>
    </lineage>
</organism>
<dbReference type="RefSeq" id="WP_093473922.1">
    <property type="nucleotide sequence ID" value="NZ_FOUI01000004.1"/>
</dbReference>
<reference evidence="4" key="1">
    <citation type="submission" date="2016-10" db="EMBL/GenBank/DDBJ databases">
        <authorList>
            <person name="Varghese N."/>
            <person name="Submissions S."/>
        </authorList>
    </citation>
    <scope>NUCLEOTIDE SEQUENCE [LARGE SCALE GENOMIC DNA]</scope>
    <source>
        <strain evidence="4">DSM 24213</strain>
    </source>
</reference>
<feature type="compositionally biased region" description="Basic and acidic residues" evidence="1">
    <location>
        <begin position="51"/>
        <end position="60"/>
    </location>
</feature>
<dbReference type="EMBL" id="FOUI01000004">
    <property type="protein sequence ID" value="SFM37954.1"/>
    <property type="molecule type" value="Genomic_DNA"/>
</dbReference>
<evidence type="ECO:0008006" key="5">
    <source>
        <dbReference type="Google" id="ProtNLM"/>
    </source>
</evidence>
<feature type="chain" id="PRO_5017335386" description="Phosphodiesterase" evidence="2">
    <location>
        <begin position="24"/>
        <end position="99"/>
    </location>
</feature>
<dbReference type="STRING" id="1720063.SAMN05216217_10499"/>
<evidence type="ECO:0000313" key="3">
    <source>
        <dbReference type="EMBL" id="SFM37954.1"/>
    </source>
</evidence>
<feature type="region of interest" description="Disordered" evidence="1">
    <location>
        <begin position="33"/>
        <end position="66"/>
    </location>
</feature>
<name>A0A1I4QD55_9GAMM</name>
<dbReference type="AlphaFoldDB" id="A0A1I4QD55"/>
<evidence type="ECO:0000256" key="1">
    <source>
        <dbReference type="SAM" id="MobiDB-lite"/>
    </source>
</evidence>
<sequence length="99" mass="11187">MISTLTRSALLSLLLVFSAAPTADTLQIPLGQQGVSQSLPLPERGSSPETVLREYGEPRQRHAPVGQPPISRWDYADFSVYFEYRHVVHAVRHHQRRNP</sequence>